<dbReference type="Pfam" id="PF00704">
    <property type="entry name" value="Glyco_hydro_18"/>
    <property type="match status" value="1"/>
</dbReference>
<dbReference type="Proteomes" id="UP001162164">
    <property type="component" value="Unassembled WGS sequence"/>
</dbReference>
<dbReference type="InterPro" id="IPR001223">
    <property type="entry name" value="Glyco_hydro18_cat"/>
</dbReference>
<dbReference type="PANTHER" id="PTHR11177:SF317">
    <property type="entry name" value="CHITINASE 12-RELATED"/>
    <property type="match status" value="1"/>
</dbReference>
<dbReference type="InterPro" id="IPR029070">
    <property type="entry name" value="Chitinase_insertion_sf"/>
</dbReference>
<dbReference type="Gene3D" id="3.20.20.80">
    <property type="entry name" value="Glycosidases"/>
    <property type="match status" value="1"/>
</dbReference>
<evidence type="ECO:0000259" key="4">
    <source>
        <dbReference type="PROSITE" id="PS51910"/>
    </source>
</evidence>
<evidence type="ECO:0000259" key="3">
    <source>
        <dbReference type="PROSITE" id="PS50940"/>
    </source>
</evidence>
<gene>
    <name evidence="5" type="ORF">NQ317_001053</name>
</gene>
<evidence type="ECO:0000256" key="2">
    <source>
        <dbReference type="ARBA" id="ARBA00022669"/>
    </source>
</evidence>
<dbReference type="InterPro" id="IPR002557">
    <property type="entry name" value="Chitin-bd_dom"/>
</dbReference>
<evidence type="ECO:0000256" key="1">
    <source>
        <dbReference type="ARBA" id="ARBA00009121"/>
    </source>
</evidence>
<protein>
    <recommendedName>
        <fullName evidence="7">Chitinase</fullName>
    </recommendedName>
</protein>
<dbReference type="SUPFAM" id="SSF54556">
    <property type="entry name" value="Chitinase insertion domain"/>
    <property type="match status" value="1"/>
</dbReference>
<dbReference type="Gene3D" id="3.10.50.10">
    <property type="match status" value="1"/>
</dbReference>
<dbReference type="Gene3D" id="2.170.140.10">
    <property type="entry name" value="Chitin binding domain"/>
    <property type="match status" value="1"/>
</dbReference>
<dbReference type="SMART" id="SM00494">
    <property type="entry name" value="ChtBD2"/>
    <property type="match status" value="1"/>
</dbReference>
<feature type="domain" description="Chitin-binding type-2" evidence="3">
    <location>
        <begin position="440"/>
        <end position="494"/>
    </location>
</feature>
<sequence length="536" mass="60525">MPNQYLYTPHNFVYSGLVPNFYQRQTLYSPLQVFKNIVGDYRSAAPYRIDNGYQQLLVSPVFPRGRSLLTENPLLKKISSGDGDRSANQKIVCYVEGKAIYRKDPLSFTPEELNPFACTHVIYAYASIDPHSYNVISNDNEFDVVQGGYRSVTGLKRLNPKLKVLISVGDDGSYRFSSLVSSARRRRDFIRSTISFLTQYDFDGMEIHWEYPGAEEFGGHVTDKEFYNLFLEELSEIFKDRGWLLAASAPASRFRIEDGFDPSNLGKNVDFVNIQAYDFHREREAIADHHSNLFARPEDHGLNLFLSVDYAVKFWLKKGLPRSKLVLGIPFFGRSFTLRYANESGIGSPIKGPGREGFYTQNPGLLAYFEICDMVLNDGWYRSADDSGSPYVVNGDQWIGFDDVDSIGKKIEYVKTNQLGGVSNTPSSINFNQIPPTKPFGTCPSDGYYSDPKNCAAYYVCKNGLSYHLSCGENLMFNSANGKCDRFNPGRCKPGQTVYIPNSLKEIDGLLKNDDLKKEQTKGCLLRHQLGILQKS</sequence>
<organism evidence="5 6">
    <name type="scientific">Molorchus minor</name>
    <dbReference type="NCBI Taxonomy" id="1323400"/>
    <lineage>
        <taxon>Eukaryota</taxon>
        <taxon>Metazoa</taxon>
        <taxon>Ecdysozoa</taxon>
        <taxon>Arthropoda</taxon>
        <taxon>Hexapoda</taxon>
        <taxon>Insecta</taxon>
        <taxon>Pterygota</taxon>
        <taxon>Neoptera</taxon>
        <taxon>Endopterygota</taxon>
        <taxon>Coleoptera</taxon>
        <taxon>Polyphaga</taxon>
        <taxon>Cucujiformia</taxon>
        <taxon>Chrysomeloidea</taxon>
        <taxon>Cerambycidae</taxon>
        <taxon>Lamiinae</taxon>
        <taxon>Monochamini</taxon>
        <taxon>Molorchus</taxon>
    </lineage>
</organism>
<dbReference type="SUPFAM" id="SSF51445">
    <property type="entry name" value="(Trans)glycosidases"/>
    <property type="match status" value="1"/>
</dbReference>
<name>A0ABQ9JRQ8_9CUCU</name>
<reference evidence="5" key="1">
    <citation type="journal article" date="2023" name="Insect Mol. Biol.">
        <title>Genome sequencing provides insights into the evolution of gene families encoding plant cell wall-degrading enzymes in longhorned beetles.</title>
        <authorList>
            <person name="Shin N.R."/>
            <person name="Okamura Y."/>
            <person name="Kirsch R."/>
            <person name="Pauchet Y."/>
        </authorList>
    </citation>
    <scope>NUCLEOTIDE SEQUENCE</scope>
    <source>
        <strain evidence="5">MMC_N1</strain>
    </source>
</reference>
<evidence type="ECO:0000313" key="6">
    <source>
        <dbReference type="Proteomes" id="UP001162164"/>
    </source>
</evidence>
<keyword evidence="6" id="KW-1185">Reference proteome</keyword>
<dbReference type="InterPro" id="IPR036508">
    <property type="entry name" value="Chitin-bd_dom_sf"/>
</dbReference>
<evidence type="ECO:0000313" key="5">
    <source>
        <dbReference type="EMBL" id="KAJ8980546.1"/>
    </source>
</evidence>
<feature type="domain" description="GH18" evidence="4">
    <location>
        <begin position="89"/>
        <end position="464"/>
    </location>
</feature>
<dbReference type="PANTHER" id="PTHR11177">
    <property type="entry name" value="CHITINASE"/>
    <property type="match status" value="1"/>
</dbReference>
<dbReference type="SMART" id="SM00636">
    <property type="entry name" value="Glyco_18"/>
    <property type="match status" value="1"/>
</dbReference>
<dbReference type="InterPro" id="IPR011583">
    <property type="entry name" value="Chitinase_II/V-like_cat"/>
</dbReference>
<accession>A0ABQ9JRQ8</accession>
<comment type="similarity">
    <text evidence="1">Belongs to the glycosyl hydrolase 18 family. Chitinase class II subfamily.</text>
</comment>
<keyword evidence="2" id="KW-0147">Chitin-binding</keyword>
<dbReference type="PROSITE" id="PS50940">
    <property type="entry name" value="CHIT_BIND_II"/>
    <property type="match status" value="1"/>
</dbReference>
<dbReference type="EMBL" id="JAPWTJ010000253">
    <property type="protein sequence ID" value="KAJ8980546.1"/>
    <property type="molecule type" value="Genomic_DNA"/>
</dbReference>
<proteinExistence type="inferred from homology"/>
<dbReference type="PROSITE" id="PS51910">
    <property type="entry name" value="GH18_2"/>
    <property type="match status" value="1"/>
</dbReference>
<dbReference type="Pfam" id="PF01607">
    <property type="entry name" value="CBM_14"/>
    <property type="match status" value="1"/>
</dbReference>
<dbReference type="InterPro" id="IPR050314">
    <property type="entry name" value="Glycosyl_Hydrlase_18"/>
</dbReference>
<dbReference type="InterPro" id="IPR017853">
    <property type="entry name" value="GH"/>
</dbReference>
<comment type="caution">
    <text evidence="5">The sequence shown here is derived from an EMBL/GenBank/DDBJ whole genome shotgun (WGS) entry which is preliminary data.</text>
</comment>
<evidence type="ECO:0008006" key="7">
    <source>
        <dbReference type="Google" id="ProtNLM"/>
    </source>
</evidence>
<dbReference type="SUPFAM" id="SSF57625">
    <property type="entry name" value="Invertebrate chitin-binding proteins"/>
    <property type="match status" value="1"/>
</dbReference>